<dbReference type="InterPro" id="IPR050863">
    <property type="entry name" value="CenT-Element_Derived"/>
</dbReference>
<dbReference type="InterPro" id="IPR009057">
    <property type="entry name" value="Homeodomain-like_sf"/>
</dbReference>
<dbReference type="Gene3D" id="1.10.10.60">
    <property type="entry name" value="Homeodomain-like"/>
    <property type="match status" value="1"/>
</dbReference>
<evidence type="ECO:0000259" key="2">
    <source>
        <dbReference type="PROSITE" id="PS51253"/>
    </source>
</evidence>
<reference evidence="3 4" key="1">
    <citation type="submission" date="2014-03" db="EMBL/GenBank/DDBJ databases">
        <authorList>
            <person name="Warren W."/>
            <person name="Wilson R.K."/>
        </authorList>
    </citation>
    <scope>NUCLEOTIDE SEQUENCE</scope>
</reference>
<dbReference type="GO" id="GO:0003677">
    <property type="term" value="F:DNA binding"/>
    <property type="evidence" value="ECO:0007669"/>
    <property type="project" value="UniProtKB-KW"/>
</dbReference>
<dbReference type="AlphaFoldDB" id="A0A0D9RBC0"/>
<dbReference type="PANTHER" id="PTHR19303:SF26">
    <property type="entry name" value="TIGGER TRANSPOSABLE ELEMENT-DERIVED PROTEIN 1"/>
    <property type="match status" value="1"/>
</dbReference>
<protein>
    <recommendedName>
        <fullName evidence="2">HTH CENPB-type domain-containing protein</fullName>
    </recommendedName>
</protein>
<dbReference type="PROSITE" id="PS51253">
    <property type="entry name" value="HTH_CENPB"/>
    <property type="match status" value="1"/>
</dbReference>
<dbReference type="SMART" id="SM00674">
    <property type="entry name" value="CENPB"/>
    <property type="match status" value="1"/>
</dbReference>
<accession>A0A0D9RBC0</accession>
<proteinExistence type="predicted"/>
<dbReference type="SUPFAM" id="SSF46689">
    <property type="entry name" value="Homeodomain-like"/>
    <property type="match status" value="1"/>
</dbReference>
<keyword evidence="1" id="KW-0238">DNA-binding</keyword>
<dbReference type="PANTHER" id="PTHR19303">
    <property type="entry name" value="TRANSPOSON"/>
    <property type="match status" value="1"/>
</dbReference>
<reference evidence="3" key="2">
    <citation type="submission" date="2025-08" db="UniProtKB">
        <authorList>
            <consortium name="Ensembl"/>
        </authorList>
    </citation>
    <scope>IDENTIFICATION</scope>
</reference>
<dbReference type="Bgee" id="ENSCSAG00000009660">
    <property type="expression patterns" value="Expressed in blood"/>
</dbReference>
<dbReference type="InterPro" id="IPR006600">
    <property type="entry name" value="HTH_CenpB_DNA-bd_dom"/>
</dbReference>
<dbReference type="Pfam" id="PF03221">
    <property type="entry name" value="HTH_Tnp_Tc5"/>
    <property type="match status" value="1"/>
</dbReference>
<evidence type="ECO:0000313" key="4">
    <source>
        <dbReference type="Proteomes" id="UP000029965"/>
    </source>
</evidence>
<dbReference type="GO" id="GO:0005634">
    <property type="term" value="C:nucleus"/>
    <property type="evidence" value="ECO:0007669"/>
    <property type="project" value="TreeGrafter"/>
</dbReference>
<reference evidence="3" key="3">
    <citation type="submission" date="2025-09" db="UniProtKB">
        <authorList>
            <consortium name="Ensembl"/>
        </authorList>
    </citation>
    <scope>IDENTIFICATION</scope>
</reference>
<evidence type="ECO:0000313" key="3">
    <source>
        <dbReference type="Ensembl" id="ENSCSAP00000005909.1"/>
    </source>
</evidence>
<name>A0A0D9RBC0_CHLSB</name>
<sequence>IASKCSSESKSCLSLILNKKLEVIKLREKDGLKARSLVANRQVVNAKEKFLKKIKSGYSSKHVNDKKNSLIADMEKVFMIWIDDQDSYNIPLSQSLIQSKVLTLFNSMKSKRGEEAAEEKIKTSRGWFRFRDRNHLHNIKVQGEVARADIEAAANYPEDLVKIMMKVSTIFFFFFYWKKMSSKMFIAREKLMTDFKASKDRLTLLLGANFELKPMLIYHYENSRALQKYAKSTLPMVYKWNNKAWKTLPLFTYFNSPLLRPSLQEKKKKDPFKIVLLIDNVPSHPRILMTMYKEINVVFIRTNTASSLQPIDQRVISIFESYCLRNTLYTATAAIDSDSFDGSGKSKLKTFKTSPILGAIRNMCESWEEIKMSTLTGMWKKFILTLTDDIEGFKISMGKINTDEMEIARELEVKPEDVTICCNFMIKLEWVRDCFPQVSKGGDFLRWNYILIITSDLEYYINLVDKAVTMLERIDSNFERSSTVGKILSHIVACYRETFCERKSHSILHTSMSSYFNKIATATATTTFSNHHSASRQDPPPAKRL</sequence>
<dbReference type="EMBL" id="AQIB01076538">
    <property type="status" value="NOT_ANNOTATED_CDS"/>
    <property type="molecule type" value="Genomic_DNA"/>
</dbReference>
<dbReference type="InterPro" id="IPR004875">
    <property type="entry name" value="DDE_SF_endonuclease_dom"/>
</dbReference>
<dbReference type="Proteomes" id="UP000029965">
    <property type="component" value="Chromosome 15"/>
</dbReference>
<evidence type="ECO:0000256" key="1">
    <source>
        <dbReference type="ARBA" id="ARBA00023125"/>
    </source>
</evidence>
<dbReference type="eggNOG" id="KOG3105">
    <property type="taxonomic scope" value="Eukaryota"/>
</dbReference>
<keyword evidence="4" id="KW-1185">Reference proteome</keyword>
<organism evidence="3 4">
    <name type="scientific">Chlorocebus sabaeus</name>
    <name type="common">Green monkey</name>
    <name type="synonym">Simia sabaea</name>
    <dbReference type="NCBI Taxonomy" id="60711"/>
    <lineage>
        <taxon>Eukaryota</taxon>
        <taxon>Metazoa</taxon>
        <taxon>Chordata</taxon>
        <taxon>Craniata</taxon>
        <taxon>Vertebrata</taxon>
        <taxon>Euteleostomi</taxon>
        <taxon>Mammalia</taxon>
        <taxon>Eutheria</taxon>
        <taxon>Euarchontoglires</taxon>
        <taxon>Primates</taxon>
        <taxon>Haplorrhini</taxon>
        <taxon>Catarrhini</taxon>
        <taxon>Cercopithecidae</taxon>
        <taxon>Cercopithecinae</taxon>
        <taxon>Chlorocebus</taxon>
    </lineage>
</organism>
<dbReference type="GeneTree" id="ENSGT00940000155163"/>
<feature type="domain" description="HTH CENPB-type" evidence="2">
    <location>
        <begin position="62"/>
        <end position="141"/>
    </location>
</feature>
<dbReference type="Pfam" id="PF03184">
    <property type="entry name" value="DDE_1"/>
    <property type="match status" value="1"/>
</dbReference>
<dbReference type="Ensembl" id="ENSCSAT00000007741.1">
    <property type="protein sequence ID" value="ENSCSAP00000005909.1"/>
    <property type="gene ID" value="ENSCSAG00000009660.1"/>
</dbReference>